<feature type="compositionally biased region" description="Polar residues" evidence="1">
    <location>
        <begin position="790"/>
        <end position="800"/>
    </location>
</feature>
<feature type="compositionally biased region" description="Basic residues" evidence="1">
    <location>
        <begin position="401"/>
        <end position="411"/>
    </location>
</feature>
<feature type="region of interest" description="Disordered" evidence="1">
    <location>
        <begin position="1"/>
        <end position="47"/>
    </location>
</feature>
<evidence type="ECO:0008006" key="4">
    <source>
        <dbReference type="Google" id="ProtNLM"/>
    </source>
</evidence>
<gene>
    <name evidence="2" type="ORF">AXG93_815s1040</name>
</gene>
<accession>A0A176W1F8</accession>
<dbReference type="PANTHER" id="PTHR13374:SF3">
    <property type="entry name" value="DET1 HOMOLOG"/>
    <property type="match status" value="1"/>
</dbReference>
<proteinExistence type="predicted"/>
<protein>
    <recommendedName>
        <fullName evidence="4">Light-mediated development protein DET1</fullName>
    </recommendedName>
</protein>
<evidence type="ECO:0000256" key="1">
    <source>
        <dbReference type="SAM" id="MobiDB-lite"/>
    </source>
</evidence>
<evidence type="ECO:0000313" key="3">
    <source>
        <dbReference type="Proteomes" id="UP000077202"/>
    </source>
</evidence>
<feature type="region of interest" description="Disordered" evidence="1">
    <location>
        <begin position="484"/>
        <end position="532"/>
    </location>
</feature>
<sequence length="1005" mass="109500">MPGKESLGKVRRSVVAGKGKARKEEARTRREQNRAEQSRAEHGRRKGLGRIVMAERAGRGRALGAAAAAVVVAAAAAGCGAGYGDGDGVGGGAQGKEQGKESEGKAGQDSTGQAGGAFWNMVLFGFEMIHRARELYENIVPGHTVYDVECPDHSFRKFTNDGQYLICFSRNHQDLIVYRPRWLNYCVKGEETDQFSDLPSKSKKFESYFVPLYSVSLASGSDLICKDFFLATDNNIYGVFATTSVPDQSPPPAEGAVPGVPSIEKIAIFLVRLSDGHIVDERIYHDDYIHLSHNNTGVFLYDDLLAILSIRYQSIRILQIRETGRFVDVRTIGAFCREDDELVLNSQAQDEDFYIKNQAAHRKARGLPAQAEVSASKRMLTSQGNAWPLEWNLRLKHAVSAKGAHSGRSRGSRSANPQGPHSSNIALPSNSEDGVGSPDTRMNGLYGGIQGSDFDHYFRELFANMEDNGQSNGIVSGVPGLGDGEGRVNPGRHERPRSPLQSHVYGNGHHSSAVESRGGVAPPEHVYGSGIRVDGSTIGGGGHHAASGLLRYGRSYSSASGDSVERYAGGRGSPSVRYTSTTGTSSESCSRSDGGTRWDGSISGGGSISYGTGAGGNGSVSVQSTENNQLEYVVSSRSRIGLANVQQARPAEDNYVGGVSQHGANEWRTHHRENGHRSVGNGGSAAGPPHNSENRRTQGTAVYTPVTEETSRLNDRFLPSRFANERASASGERAAPSTGSPTRPSASHRDVTSNGNTARAGQAIVPPAPRSINDAETNGAPQRNSRDTEQASSPEESSQLLGGIKQRLLTFVYKGNWDTNLDPSTKAKRLARFYYHFQEYVDLVMGKVQFLDRYHLLIKFGSVEGVVNRNAEPSHTTFLALYNLETTEMLGFFQVVKRTLAWLPFNSQCQSPSVYFDQSLFHYDEKLISAMERHKPCMEHPIKFISRRKPNSLKFKINPGSENGAHDGSRSKRVASFVFHPIFPFAITIQQSYMQPSVINFHFRK</sequence>
<dbReference type="GO" id="GO:0031625">
    <property type="term" value="F:ubiquitin protein ligase binding"/>
    <property type="evidence" value="ECO:0007669"/>
    <property type="project" value="TreeGrafter"/>
</dbReference>
<name>A0A176W1F8_MARPO</name>
<organism evidence="2 3">
    <name type="scientific">Marchantia polymorpha subsp. ruderalis</name>
    <dbReference type="NCBI Taxonomy" id="1480154"/>
    <lineage>
        <taxon>Eukaryota</taxon>
        <taxon>Viridiplantae</taxon>
        <taxon>Streptophyta</taxon>
        <taxon>Embryophyta</taxon>
        <taxon>Marchantiophyta</taxon>
        <taxon>Marchantiopsida</taxon>
        <taxon>Marchantiidae</taxon>
        <taxon>Marchantiales</taxon>
        <taxon>Marchantiaceae</taxon>
        <taxon>Marchantia</taxon>
    </lineage>
</organism>
<dbReference type="InterPro" id="IPR019138">
    <property type="entry name" value="De-etiolated_protein_1_Det1"/>
</dbReference>
<dbReference type="GO" id="GO:0016567">
    <property type="term" value="P:protein ubiquitination"/>
    <property type="evidence" value="ECO:0007669"/>
    <property type="project" value="TreeGrafter"/>
</dbReference>
<feature type="region of interest" description="Disordered" evidence="1">
    <location>
        <begin position="92"/>
        <end position="112"/>
    </location>
</feature>
<dbReference type="AlphaFoldDB" id="A0A176W1F8"/>
<feature type="compositionally biased region" description="Polar residues" evidence="1">
    <location>
        <begin position="774"/>
        <end position="783"/>
    </location>
</feature>
<feature type="compositionally biased region" description="Basic and acidic residues" evidence="1">
    <location>
        <begin position="22"/>
        <end position="41"/>
    </location>
</feature>
<comment type="caution">
    <text evidence="2">The sequence shown here is derived from an EMBL/GenBank/DDBJ whole genome shotgun (WGS) entry which is preliminary data.</text>
</comment>
<dbReference type="GO" id="GO:1990756">
    <property type="term" value="F:ubiquitin-like ligase-substrate adaptor activity"/>
    <property type="evidence" value="ECO:0007669"/>
    <property type="project" value="TreeGrafter"/>
</dbReference>
<feature type="region of interest" description="Disordered" evidence="1">
    <location>
        <begin position="401"/>
        <end position="446"/>
    </location>
</feature>
<feature type="compositionally biased region" description="Polar residues" evidence="1">
    <location>
        <begin position="416"/>
        <end position="432"/>
    </location>
</feature>
<dbReference type="GO" id="GO:0031461">
    <property type="term" value="C:cullin-RING ubiquitin ligase complex"/>
    <property type="evidence" value="ECO:0007669"/>
    <property type="project" value="TreeGrafter"/>
</dbReference>
<feature type="compositionally biased region" description="Low complexity" evidence="1">
    <location>
        <begin position="579"/>
        <end position="595"/>
    </location>
</feature>
<dbReference type="EMBL" id="LVLJ01002167">
    <property type="protein sequence ID" value="OAE26443.1"/>
    <property type="molecule type" value="Genomic_DNA"/>
</dbReference>
<dbReference type="Proteomes" id="UP000077202">
    <property type="component" value="Unassembled WGS sequence"/>
</dbReference>
<feature type="compositionally biased region" description="Basic and acidic residues" evidence="1">
    <location>
        <begin position="97"/>
        <end position="106"/>
    </location>
</feature>
<feature type="region of interest" description="Disordered" evidence="1">
    <location>
        <begin position="560"/>
        <end position="604"/>
    </location>
</feature>
<dbReference type="GO" id="GO:0005634">
    <property type="term" value="C:nucleus"/>
    <property type="evidence" value="ECO:0007669"/>
    <property type="project" value="TreeGrafter"/>
</dbReference>
<dbReference type="GO" id="GO:0032436">
    <property type="term" value="P:positive regulation of proteasomal ubiquitin-dependent protein catabolic process"/>
    <property type="evidence" value="ECO:0007669"/>
    <property type="project" value="TreeGrafter"/>
</dbReference>
<keyword evidence="3" id="KW-1185">Reference proteome</keyword>
<reference evidence="2" key="1">
    <citation type="submission" date="2016-03" db="EMBL/GenBank/DDBJ databases">
        <title>Mechanisms controlling the formation of the plant cell surface in tip-growing cells are functionally conserved among land plants.</title>
        <authorList>
            <person name="Honkanen S."/>
            <person name="Jones V.A."/>
            <person name="Morieri G."/>
            <person name="Champion C."/>
            <person name="Hetherington A.J."/>
            <person name="Kelly S."/>
            <person name="Saint-Marcoux D."/>
            <person name="Proust H."/>
            <person name="Prescott H."/>
            <person name="Dolan L."/>
        </authorList>
    </citation>
    <scope>NUCLEOTIDE SEQUENCE [LARGE SCALE GENOMIC DNA]</scope>
    <source>
        <tissue evidence="2">Whole gametophyte</tissue>
    </source>
</reference>
<evidence type="ECO:0000313" key="2">
    <source>
        <dbReference type="EMBL" id="OAE26443.1"/>
    </source>
</evidence>
<feature type="region of interest" description="Disordered" evidence="1">
    <location>
        <begin position="672"/>
        <end position="800"/>
    </location>
</feature>
<dbReference type="Pfam" id="PF09737">
    <property type="entry name" value="Det1"/>
    <property type="match status" value="2"/>
</dbReference>
<dbReference type="PANTHER" id="PTHR13374">
    <property type="entry name" value="DET1 HOMOLOG DE-ETIOLATED-1 HOMOLOG"/>
    <property type="match status" value="1"/>
</dbReference>